<dbReference type="Pfam" id="PF11167">
    <property type="entry name" value="DUF2953"/>
    <property type="match status" value="1"/>
</dbReference>
<dbReference type="STRING" id="633697.EubceDRAFT1_0208"/>
<dbReference type="Proteomes" id="UP000005753">
    <property type="component" value="Chromosome"/>
</dbReference>
<dbReference type="HOGENOM" id="CLU_050652_0_1_9"/>
<evidence type="ECO:0000313" key="3">
    <source>
        <dbReference type="EMBL" id="EIM56068.1"/>
    </source>
</evidence>
<evidence type="ECO:0000256" key="2">
    <source>
        <dbReference type="SAM" id="Phobius"/>
    </source>
</evidence>
<dbReference type="EMBL" id="CM001487">
    <property type="protein sequence ID" value="EIM56068.1"/>
    <property type="molecule type" value="Genomic_DNA"/>
</dbReference>
<dbReference type="AlphaFoldDB" id="I5AQJ5"/>
<gene>
    <name evidence="3" type="ORF">EubceDRAFT1_0208</name>
</gene>
<dbReference type="OrthoDB" id="1779934at2"/>
<feature type="compositionally biased region" description="Low complexity" evidence="1">
    <location>
        <begin position="106"/>
        <end position="144"/>
    </location>
</feature>
<evidence type="ECO:0008006" key="5">
    <source>
        <dbReference type="Google" id="ProtNLM"/>
    </source>
</evidence>
<feature type="compositionally biased region" description="Basic and acidic residues" evidence="1">
    <location>
        <begin position="146"/>
        <end position="155"/>
    </location>
</feature>
<name>I5AQJ5_EUBC6</name>
<keyword evidence="2" id="KW-0472">Membrane</keyword>
<feature type="compositionally biased region" description="Basic and acidic residues" evidence="1">
    <location>
        <begin position="165"/>
        <end position="174"/>
    </location>
</feature>
<proteinExistence type="predicted"/>
<accession>I5AQJ5</accession>
<sequence length="377" mass="41342">MVLSIVLRILAVLGIVILCVLAFLLALILLVLILPICYSGSVEKKKDTELVAAGSVSAFLRAFRLRFGYDGAAEDKTEMEYYIFGIPMSRLQRRREKRQESKKSKAAASGHKASASGQKAAVSSSKASASGQKAAASISKASASGDKTDVSENRQQRKRPTVEPGQRREPEKESGVSQTAASAAENVPAESGERKERTGAKRTGADVPEIVKARRPNLIVRISAKIVSFINGLRAKLRKLMDLMDTISDWLDYLATERFNRFKRLVIRQVIAVLRHCLPRKIRGSIHYGMEDPALTGKILAVICAVYPVLPGKLKIDPDFEEQVVEAEVSFRGHIVPAVILYRGLRILLCRELRVLLRRAKRAGKSSAPRTGDAAVG</sequence>
<keyword evidence="2" id="KW-0812">Transmembrane</keyword>
<evidence type="ECO:0000256" key="1">
    <source>
        <dbReference type="SAM" id="MobiDB-lite"/>
    </source>
</evidence>
<dbReference type="eggNOG" id="ENOG5032YW0">
    <property type="taxonomic scope" value="Bacteria"/>
</dbReference>
<feature type="transmembrane region" description="Helical" evidence="2">
    <location>
        <begin position="6"/>
        <end position="36"/>
    </location>
</feature>
<protein>
    <recommendedName>
        <fullName evidence="5">DUF2953 domain-containing protein</fullName>
    </recommendedName>
</protein>
<evidence type="ECO:0000313" key="4">
    <source>
        <dbReference type="Proteomes" id="UP000005753"/>
    </source>
</evidence>
<organism evidence="3 4">
    <name type="scientific">Eubacterium cellulosolvens (strain ATCC 43171 / JCM 9499 / 6)</name>
    <name type="common">Cillobacterium cellulosolvens</name>
    <dbReference type="NCBI Taxonomy" id="633697"/>
    <lineage>
        <taxon>Bacteria</taxon>
        <taxon>Bacillati</taxon>
        <taxon>Bacillota</taxon>
        <taxon>Clostridia</taxon>
        <taxon>Eubacteriales</taxon>
        <taxon>Eubacteriaceae</taxon>
        <taxon>Eubacterium</taxon>
    </lineage>
</organism>
<dbReference type="InterPro" id="IPR021338">
    <property type="entry name" value="DUF2953"/>
</dbReference>
<keyword evidence="2" id="KW-1133">Transmembrane helix</keyword>
<reference evidence="3 4" key="2">
    <citation type="submission" date="2012-02" db="EMBL/GenBank/DDBJ databases">
        <title>Improved High-Quality Draft sequence of Eubacterium cellulosolvens 6.</title>
        <authorList>
            <consortium name="US DOE Joint Genome Institute"/>
            <person name="Lucas S."/>
            <person name="Han J."/>
            <person name="Lapidus A."/>
            <person name="Cheng J.-F."/>
            <person name="Goodwin L."/>
            <person name="Pitluck S."/>
            <person name="Peters L."/>
            <person name="Mikhailova N."/>
            <person name="Gu W."/>
            <person name="Detter J.C."/>
            <person name="Han C."/>
            <person name="Tapia R."/>
            <person name="Land M."/>
            <person name="Hauser L."/>
            <person name="Kyrpides N."/>
            <person name="Ivanova N."/>
            <person name="Pagani I."/>
            <person name="Johnson E."/>
            <person name="Mukhopadhyay B."/>
            <person name="Anderson I."/>
            <person name="Woyke T."/>
        </authorList>
    </citation>
    <scope>NUCLEOTIDE SEQUENCE [LARGE SCALE GENOMIC DNA]</scope>
    <source>
        <strain evidence="3 4">6</strain>
    </source>
</reference>
<reference evidence="3 4" key="1">
    <citation type="submission" date="2010-08" db="EMBL/GenBank/DDBJ databases">
        <authorList>
            <consortium name="US DOE Joint Genome Institute (JGI-PGF)"/>
            <person name="Lucas S."/>
            <person name="Copeland A."/>
            <person name="Lapidus A."/>
            <person name="Cheng J.-F."/>
            <person name="Bruce D."/>
            <person name="Goodwin L."/>
            <person name="Pitluck S."/>
            <person name="Land M.L."/>
            <person name="Hauser L."/>
            <person name="Chang Y.-J."/>
            <person name="Anderson I.J."/>
            <person name="Johnson E."/>
            <person name="Mulhopadhyay B."/>
            <person name="Kyrpides N."/>
            <person name="Woyke T.J."/>
        </authorList>
    </citation>
    <scope>NUCLEOTIDE SEQUENCE [LARGE SCALE GENOMIC DNA]</scope>
    <source>
        <strain evidence="3 4">6</strain>
    </source>
</reference>
<keyword evidence="4" id="KW-1185">Reference proteome</keyword>
<feature type="region of interest" description="Disordered" evidence="1">
    <location>
        <begin position="94"/>
        <end position="203"/>
    </location>
</feature>